<dbReference type="EMBL" id="CACVKT020009997">
    <property type="protein sequence ID" value="CAC5424269.1"/>
    <property type="molecule type" value="Genomic_DNA"/>
</dbReference>
<evidence type="ECO:0000313" key="2">
    <source>
        <dbReference type="EMBL" id="CAC5424269.1"/>
    </source>
</evidence>
<dbReference type="AlphaFoldDB" id="A0A6J8EUE7"/>
<name>A0A6J8EUE7_MYTCO</name>
<accession>A0A6J8EUE7</accession>
<proteinExistence type="predicted"/>
<feature type="compositionally biased region" description="Acidic residues" evidence="1">
    <location>
        <begin position="206"/>
        <end position="218"/>
    </location>
</feature>
<keyword evidence="3" id="KW-1185">Reference proteome</keyword>
<reference evidence="2 3" key="1">
    <citation type="submission" date="2020-06" db="EMBL/GenBank/DDBJ databases">
        <authorList>
            <person name="Li R."/>
            <person name="Bekaert M."/>
        </authorList>
    </citation>
    <scope>NUCLEOTIDE SEQUENCE [LARGE SCALE GENOMIC DNA]</scope>
    <source>
        <strain evidence="3">wild</strain>
    </source>
</reference>
<feature type="compositionally biased region" description="Acidic residues" evidence="1">
    <location>
        <begin position="235"/>
        <end position="247"/>
    </location>
</feature>
<protein>
    <submittedName>
        <fullName evidence="2">Uncharacterized protein</fullName>
    </submittedName>
</protein>
<sequence length="277" mass="31720">MSIECSFFRKFASINCDLEIPLNLNSFNQQTKTQLFAELGHLQWDSNPHNKTNICQNHLNLIHQKPAHRSRKQSCDVSELINPHKKQSRSKRTAISADRKIGVDHVPIIYRNTGYVLPVGTAIFQNRSSFVICCTEPADEFDPYNERKSGGLSSKVSRKQNVHFNQDIYCSFIFQNDHHNTTSPIKSTIIMNKEDVRTIHFRDSETETETLLSDEETSEANTKQSQGSFFNPEDFSQETDSQNDNEENNSPLKSFNAFLASVNISPVQGMCFIFKCW</sequence>
<gene>
    <name evidence="2" type="ORF">MCOR_56190</name>
</gene>
<organism evidence="2 3">
    <name type="scientific">Mytilus coruscus</name>
    <name type="common">Sea mussel</name>
    <dbReference type="NCBI Taxonomy" id="42192"/>
    <lineage>
        <taxon>Eukaryota</taxon>
        <taxon>Metazoa</taxon>
        <taxon>Spiralia</taxon>
        <taxon>Lophotrochozoa</taxon>
        <taxon>Mollusca</taxon>
        <taxon>Bivalvia</taxon>
        <taxon>Autobranchia</taxon>
        <taxon>Pteriomorphia</taxon>
        <taxon>Mytilida</taxon>
        <taxon>Mytiloidea</taxon>
        <taxon>Mytilidae</taxon>
        <taxon>Mytilinae</taxon>
        <taxon>Mytilus</taxon>
    </lineage>
</organism>
<feature type="compositionally biased region" description="Basic residues" evidence="1">
    <location>
        <begin position="83"/>
        <end position="92"/>
    </location>
</feature>
<evidence type="ECO:0000313" key="3">
    <source>
        <dbReference type="Proteomes" id="UP000507470"/>
    </source>
</evidence>
<feature type="region of interest" description="Disordered" evidence="1">
    <location>
        <begin position="203"/>
        <end position="250"/>
    </location>
</feature>
<evidence type="ECO:0000256" key="1">
    <source>
        <dbReference type="SAM" id="MobiDB-lite"/>
    </source>
</evidence>
<feature type="compositionally biased region" description="Polar residues" evidence="1">
    <location>
        <begin position="220"/>
        <end position="229"/>
    </location>
</feature>
<dbReference type="Proteomes" id="UP000507470">
    <property type="component" value="Unassembled WGS sequence"/>
</dbReference>
<feature type="region of interest" description="Disordered" evidence="1">
    <location>
        <begin position="74"/>
        <end position="95"/>
    </location>
</feature>
<dbReference type="OrthoDB" id="10504066at2759"/>